<dbReference type="RefSeq" id="XP_013063299.1">
    <property type="nucleotide sequence ID" value="XM_013207845.2"/>
</dbReference>
<accession>A0A2C9K5V3</accession>
<protein>
    <recommendedName>
        <fullName evidence="7">Large ribosomal subunit protein mL40</fullName>
    </recommendedName>
    <alternativeName>
        <fullName evidence="8">39S ribosomal protein L40, mitochondrial</fullName>
    </alternativeName>
</protein>
<dbReference type="InterPro" id="IPR039145">
    <property type="entry name" value="Ribosomal_mL40_metazoa/plant"/>
</dbReference>
<dbReference type="KEGG" id="bgt:106052460"/>
<gene>
    <name evidence="10" type="primary">106052460</name>
    <name evidence="13" type="synonym">LOC106052460</name>
</gene>
<dbReference type="OMA" id="KEWARYK"/>
<dbReference type="PANTHER" id="PTHR13359">
    <property type="entry name" value="39S RIBOSOMAL PROTEIN L40, MITOCHONDRIAL"/>
    <property type="match status" value="1"/>
</dbReference>
<dbReference type="Pfam" id="PF09812">
    <property type="entry name" value="MRP-L28"/>
    <property type="match status" value="1"/>
</dbReference>
<evidence type="ECO:0000256" key="2">
    <source>
        <dbReference type="ARBA" id="ARBA00009360"/>
    </source>
</evidence>
<organism evidence="10 11">
    <name type="scientific">Biomphalaria glabrata</name>
    <name type="common">Bloodfluke planorb</name>
    <name type="synonym">Freshwater snail</name>
    <dbReference type="NCBI Taxonomy" id="6526"/>
    <lineage>
        <taxon>Eukaryota</taxon>
        <taxon>Metazoa</taxon>
        <taxon>Spiralia</taxon>
        <taxon>Lophotrochozoa</taxon>
        <taxon>Mollusca</taxon>
        <taxon>Gastropoda</taxon>
        <taxon>Heterobranchia</taxon>
        <taxon>Euthyneura</taxon>
        <taxon>Panpulmonata</taxon>
        <taxon>Hygrophila</taxon>
        <taxon>Lymnaeoidea</taxon>
        <taxon>Planorbidae</taxon>
        <taxon>Biomphalaria</taxon>
    </lineage>
</organism>
<proteinExistence type="inferred from homology"/>
<dbReference type="EnsemblMetazoa" id="BGLB013692-RC">
    <property type="protein sequence ID" value="BGLB013692-PC"/>
    <property type="gene ID" value="BGLB013692"/>
</dbReference>
<dbReference type="STRING" id="6526.A0A2C9K5V3"/>
<evidence type="ECO:0000313" key="13">
    <source>
        <dbReference type="RefSeq" id="XP_013063299.1"/>
    </source>
</evidence>
<dbReference type="GO" id="GO:0005762">
    <property type="term" value="C:mitochondrial large ribosomal subunit"/>
    <property type="evidence" value="ECO:0007669"/>
    <property type="project" value="InterPro"/>
</dbReference>
<dbReference type="VEuPathDB" id="VectorBase:BGLAX_045678"/>
<dbReference type="OrthoDB" id="5977625at2759"/>
<dbReference type="AlphaFoldDB" id="A0A2C9K5V3"/>
<evidence type="ECO:0000256" key="1">
    <source>
        <dbReference type="ARBA" id="ARBA00004173"/>
    </source>
</evidence>
<dbReference type="Proteomes" id="UP001165740">
    <property type="component" value="Chromosome 14"/>
</dbReference>
<feature type="region of interest" description="Disordered" evidence="9">
    <location>
        <begin position="174"/>
        <end position="198"/>
    </location>
</feature>
<evidence type="ECO:0000313" key="10">
    <source>
        <dbReference type="EnsemblMetazoa" id="BGLB013692-PC"/>
    </source>
</evidence>
<dbReference type="GeneID" id="106052460"/>
<sequence>MALNMVLSALKQTAKLNIIACKFHTQVTPLLFQTSQLLWAEPMKKKKRIDPSVIAAREAKKIRRIEKEIKRLTKFGRILKPIEEVEIDNRKYRLALERKRPLPKLTAEEKDYRDLLIKEWGAYKSYQWHWEAKIMDQLTEAQQEALDELKQESLELYQAALQIDYSCVPIEFQGPKETPPKKDYPAPDGEYVDTTRKY</sequence>
<dbReference type="PANTHER" id="PTHR13359:SF2">
    <property type="entry name" value="LARGE RIBOSOMAL SUBUNIT PROTEIN ML40"/>
    <property type="match status" value="1"/>
</dbReference>
<evidence type="ECO:0000256" key="3">
    <source>
        <dbReference type="ARBA" id="ARBA00022946"/>
    </source>
</evidence>
<comment type="subcellular location">
    <subcellularLocation>
        <location evidence="1">Mitochondrion</location>
    </subcellularLocation>
</comment>
<evidence type="ECO:0000256" key="4">
    <source>
        <dbReference type="ARBA" id="ARBA00022980"/>
    </source>
</evidence>
<evidence type="ECO:0000313" key="11">
    <source>
        <dbReference type="Proteomes" id="UP000076420"/>
    </source>
</evidence>
<evidence type="ECO:0000256" key="8">
    <source>
        <dbReference type="ARBA" id="ARBA00083752"/>
    </source>
</evidence>
<keyword evidence="4" id="KW-0689">Ribosomal protein</keyword>
<reference evidence="10" key="1">
    <citation type="submission" date="2020-05" db="UniProtKB">
        <authorList>
            <consortium name="EnsemblMetazoa"/>
        </authorList>
    </citation>
    <scope>IDENTIFICATION</scope>
    <source>
        <strain evidence="10">BB02</strain>
    </source>
</reference>
<keyword evidence="3" id="KW-0809">Transit peptide</keyword>
<evidence type="ECO:0000313" key="12">
    <source>
        <dbReference type="Proteomes" id="UP001165740"/>
    </source>
</evidence>
<keyword evidence="12" id="KW-1185">Reference proteome</keyword>
<dbReference type="FunFam" id="6.10.250.3440:FF:000001">
    <property type="entry name" value="Mitochondrial ribosomal protein L40"/>
    <property type="match status" value="1"/>
</dbReference>
<evidence type="ECO:0000256" key="6">
    <source>
        <dbReference type="ARBA" id="ARBA00023274"/>
    </source>
</evidence>
<reference evidence="13" key="2">
    <citation type="submission" date="2025-04" db="UniProtKB">
        <authorList>
            <consortium name="RefSeq"/>
        </authorList>
    </citation>
    <scope>IDENTIFICATION</scope>
</reference>
<dbReference type="VEuPathDB" id="VectorBase:BGLB013692"/>
<keyword evidence="6" id="KW-0687">Ribonucleoprotein</keyword>
<evidence type="ECO:0000256" key="9">
    <source>
        <dbReference type="SAM" id="MobiDB-lite"/>
    </source>
</evidence>
<name>A0A2C9K5V3_BIOGL</name>
<dbReference type="InterPro" id="IPR019192">
    <property type="entry name" value="Ribosomal_mL40"/>
</dbReference>
<evidence type="ECO:0000256" key="5">
    <source>
        <dbReference type="ARBA" id="ARBA00023128"/>
    </source>
</evidence>
<dbReference type="Gene3D" id="6.10.250.3440">
    <property type="match status" value="1"/>
</dbReference>
<comment type="similarity">
    <text evidence="2">Belongs to the mitochondrion-specific ribosomal protein mL40 family.</text>
</comment>
<dbReference type="Proteomes" id="UP000076420">
    <property type="component" value="Unassembled WGS sequence"/>
</dbReference>
<keyword evidence="5" id="KW-0496">Mitochondrion</keyword>
<evidence type="ECO:0000256" key="7">
    <source>
        <dbReference type="ARBA" id="ARBA00035192"/>
    </source>
</evidence>